<keyword evidence="2" id="KW-1185">Reference proteome</keyword>
<sequence>MFESVIANVLNKFLGDYVENFQSHQLNVAIWNGDVKLKNLRLKKEALYKLQLPLDFKEGFLGELTLKIPWHNLKNLPVRVFISNVYLLVSPKNDLDLDPKEEEEKAHQLKMKMLDSFELLKTKEHTENHEESLKSASFTNQLITKIVDNLQVTIKNIHLRYEDTLSNKTQPFAIGLTLSEISAISTDENWLEATTNQSSEIIRKLLTLRSLSVYWDTDARSLGGRPIEEAIEIFMNEIPKADGISEHQFILKPVSASGKLVLNQKYQQDKPKATAGLDFDEISFCLDDEQTRDLMLAATRFDYVMRKQQYVQHEPPRHLSYTDGSKEWFRYAIRCVLSEVHQRHRLWTWEHFAERRADRKSYMVLYTKVQLDTADEIDLEKFHALERKLKFRDLKFYRSLAQSDISHQAEVLKKKEAAAGNTGTSWLGSIMGWSGAPSSVQEDPNTLTDEQIQNLYSTIDYDEESALRPTDFPRDYVTLALKARLEKASITLRTWPHGNPQDLLTLGLKNFEVDFLQRPDSYKAKVNLSGLELIDGTNPDSLYPHLLKVSEPFVVEKESVGEPFFSLTYEHNPLDGRSDDAIDVKMLNLQVFYKPKILETFTDFFKPPTPAHESVTALIEAAGTRIEDLKKQTTATLQYALEDHRTLDLHVDIHAPLFIVPHSFTDPTAVVVVLDSGHITIGSDVISKSKKSELQAKQNESFTDKDFAQLESLMYDKFKIELTSVQLVVGSGVEECLVAVQPSTPAGDLHVIDRINMSLDLFMSILPQVSHLTKTRLAGHLPQVTVNLSTRKYKAIMSTLDILLPSDEEESSSLTIPTRFTPSESMPRGPLFRDQDADPFEEVIEEEDEFYDAEDDTQQQIEAKYKNLNAKLFVIDFAIDKLKVSVRKAGEIEIADAHLDGFKLHMVSHPFHMDVGIVIHRLTMFDKVFPDSEICHVITSALTNPGDSPKTLLKLDYTRVNPDSPEFESRFEGIAQTVDAAFSTVNVYVTQKTILELYYFLLATFFAEDPVPPSSNHHSSDQPPPAQGGTTQIRMRMEAMSLIFNNDGTPLSTFSLTNGDLTLLVTQASLRLATRLGNMVIRPYGDGPPLLMTDGHEAVELRYESFSNTPVDLGYDTLFNAEIGTARLTLVEETFTDLMNFFSRFAEMQGLFESARLAALNSASQLQNQASRLQFVVLMKSPQIILPRSDGSKDFLTANLGELKLKNNFLRKPHLVNAVHLQLSSIFLSSFIEFPEFNQDLEVLQNMDLTMDLNMVEYTKGSPIPEKEITMSLSPVAINLTRGQYRLLLDVFNRVVRLSGSPPPDSPPLPPRSSDCQSSEKTRITQASSDAHVTLDVTFSLEKLLFEVYNGEQPKGLSDTKLAQVSLNNGFYKYVCKSDNWSEVETEIHSFVALDCRTDFDYMFREIIPAITHEGPQFMAQWTTTPDGASTLLVTVDSPKVVFALDYLIAVKDFAMSPFDSPEEPPAPTATASAPAADTQAAPLTYRLNVIDAELIVLADLRNPSSEAIVLSIQQVLVSQQGIFALTVDQVGMCLCQMNKRESTSLRFIETFDVVLSMDDRVAKPGHRLTNIAVDIKPLIFRLSYRDVMLISDIVNKFSQLTYAADTDALPAESPVPKSEPPCHNRAVSTSSSFTRQAANHTFYQVVSRETMRLTVQGLRVLLIRDAYDLPIMDLSTEPFTIDVLDWSNQLKAELQMALQVNFYNIKNSHWEPLIEPWSFSVTITKPESDVFSTEFQSKKLLDMNVSPAIIETAMSFMDEIQSNNPLTSARGVHIPFLLRNRTGYAMHVWGDNNLDSEEVELQRIPDGEDVPWRFDDWRKMRESFIQSRNSLGLQFENVAWESVKDVLVDQEGINIYTLRPLLNSVAHRLVCEVSLNDNVKIVTFRSPLQIHNTTLLPLEMVVVDTKRNYLCSPTVIPPGEKCAVPIEFAYRYGLLIRPSSGFGYGWSTHYLYWREFLVGTPMGSILCPADDPDDPSFHIQVHGHFHVKDPIVANYPNITFRLSAPLELDNLLPYDIRFKVYDAAGIEWPSFLKRGGMSPVHMVNVKQKLALSLIVCETNYRASARVSLNVPSKTSENATRYITLRDPNDLELNLVASLTVVPNSGGSLKVSIFSPYVLLNKTGLDMFFKTQSITRQSKIASGQDSLSCSKVSPFMFSYGRNEPRKRALVKVGPSDWSHPVSFEATGSASELVLKLPERQDSIHLGVSIEEGSGKYRLTKLVTFTPRYIVKNNMKTTINFRVFTSAHSAMVRPNERAPLYYLSPRDGELLTICYPGLNNLWSAPFKINTVGKVHVLLRRADGAIELVRVEVILQGATIFIALETEKDKWPYRIENLSETDIVFHQTTDNAKNPAGHKEPNKYKLTAGMAVPYSWDFPAMPVKSLTLLAGSERRIINFQQIGAMEPIRFKVNRNSIVIALDVIADGPTQILRLSKYIESESLFRPAKAMIHRNPSSINISSTQADVNGTHYGFEVVEKEARVTFSFALRLEGIGVSLINRRKKELVYATLRELDLRFNDYTDSQSINLKIKWIQMDNMLYEALFPIVLYPTVISRSGNETNLHPTLQVVATRTKDATSNVEMFKYFTFLMQEISLEIDEDFLFALMDFVKYSLPSAQVEEVTQLYDGQLEIPEPVPPVESFQMYFSLLHIQPFKVNLSFIRTEHINQEEVQPSSNNPFALLAHVLTMAIGNINDAPIKFNSLVLENLLADYTVLMDRLTSYYGQEFVYQMHKIVGSVDVLGNPVGLFTNLTSGVVDIFYEPYQGFVVSDRPQDFGIGLARGTASFFKKTVFGFSDSFSKITDSLGKGLAEMTMDRAFIDRRRLSKSRNRPKHALYGVTSGANSFGASVGSGLAGVLTQPIEGAERNGVGGFFSGLGKGLVGVVAKPMVGAFDLVSHVAEGIRNTTTVFDGDPIDRVRLPRYIGPEGILKPYSQRESLGQKWLHDFKDGKYAHESYLAHYDLGNAQTVVLLTSGRVMQLRLRNMSLEWETTFSEMQSVHMDAAGISFILKHDILGPFIPIQDASSRRWFTARIDEVFDKYLNSQRSLD</sequence>
<organism evidence="1 2">
    <name type="scientific">Entomophthora muscae</name>
    <dbReference type="NCBI Taxonomy" id="34485"/>
    <lineage>
        <taxon>Eukaryota</taxon>
        <taxon>Fungi</taxon>
        <taxon>Fungi incertae sedis</taxon>
        <taxon>Zoopagomycota</taxon>
        <taxon>Entomophthoromycotina</taxon>
        <taxon>Entomophthoromycetes</taxon>
        <taxon>Entomophthorales</taxon>
        <taxon>Entomophthoraceae</taxon>
        <taxon>Entomophthora</taxon>
    </lineage>
</organism>
<evidence type="ECO:0000313" key="2">
    <source>
        <dbReference type="Proteomes" id="UP001165960"/>
    </source>
</evidence>
<reference evidence="1" key="1">
    <citation type="submission" date="2022-04" db="EMBL/GenBank/DDBJ databases">
        <title>Genome of the entomopathogenic fungus Entomophthora muscae.</title>
        <authorList>
            <person name="Elya C."/>
            <person name="Lovett B.R."/>
            <person name="Lee E."/>
            <person name="Macias A.M."/>
            <person name="Hajek A.E."/>
            <person name="De Bivort B.L."/>
            <person name="Kasson M.T."/>
            <person name="De Fine Licht H.H."/>
            <person name="Stajich J.E."/>
        </authorList>
    </citation>
    <scope>NUCLEOTIDE SEQUENCE</scope>
    <source>
        <strain evidence="1">Berkeley</strain>
    </source>
</reference>
<proteinExistence type="predicted"/>
<evidence type="ECO:0000313" key="1">
    <source>
        <dbReference type="EMBL" id="KAJ9066359.1"/>
    </source>
</evidence>
<gene>
    <name evidence="1" type="primary">VPS13_1</name>
    <name evidence="1" type="ORF">DSO57_1010313</name>
</gene>
<dbReference type="Proteomes" id="UP001165960">
    <property type="component" value="Unassembled WGS sequence"/>
</dbReference>
<accession>A0ACC2SVP7</accession>
<comment type="caution">
    <text evidence="1">The sequence shown here is derived from an EMBL/GenBank/DDBJ whole genome shotgun (WGS) entry which is preliminary data.</text>
</comment>
<dbReference type="EMBL" id="QTSX02004294">
    <property type="protein sequence ID" value="KAJ9066359.1"/>
    <property type="molecule type" value="Genomic_DNA"/>
</dbReference>
<name>A0ACC2SVP7_9FUNG</name>
<protein>
    <submittedName>
        <fullName evidence="1">Vacuolar protein sorting-associated protein 13</fullName>
    </submittedName>
</protein>